<dbReference type="Proteomes" id="UP000325614">
    <property type="component" value="Chromosome"/>
</dbReference>
<sequence>MRLLALSAAFCIALALSVGLKIPGLVKISEGPSGGAPLEIDDVLAARSFQVSRYVPDNDLTWISGINDDCRLMVAAVAPQGWHRALVAQMAQQKQVFYVFDGQVYSEQPIVRTRAYHYWRKLARYFGLTPRERPVLAVLSTSSCQDVPLAELAALSAGGR</sequence>
<gene>
    <name evidence="1" type="ORF">GDR74_17605</name>
</gene>
<proteinExistence type="predicted"/>
<dbReference type="RefSeq" id="WP_152587513.1">
    <property type="nucleotide sequence ID" value="NZ_CP045423.1"/>
</dbReference>
<dbReference type="EMBL" id="CP045423">
    <property type="protein sequence ID" value="QFU17882.1"/>
    <property type="molecule type" value="Genomic_DNA"/>
</dbReference>
<name>A0A5P9JYE2_9HYPH</name>
<organism evidence="1 2">
    <name type="scientific">Microvirga thermotolerans</name>
    <dbReference type="NCBI Taxonomy" id="2651334"/>
    <lineage>
        <taxon>Bacteria</taxon>
        <taxon>Pseudomonadati</taxon>
        <taxon>Pseudomonadota</taxon>
        <taxon>Alphaproteobacteria</taxon>
        <taxon>Hyphomicrobiales</taxon>
        <taxon>Methylobacteriaceae</taxon>
        <taxon>Microvirga</taxon>
    </lineage>
</organism>
<evidence type="ECO:0000313" key="2">
    <source>
        <dbReference type="Proteomes" id="UP000325614"/>
    </source>
</evidence>
<protein>
    <submittedName>
        <fullName evidence="1">Uncharacterized protein</fullName>
    </submittedName>
</protein>
<accession>A0A5P9JYE2</accession>
<dbReference type="KEGG" id="mico:GDR74_17605"/>
<evidence type="ECO:0000313" key="1">
    <source>
        <dbReference type="EMBL" id="QFU17882.1"/>
    </source>
</evidence>
<keyword evidence="2" id="KW-1185">Reference proteome</keyword>
<reference evidence="1 2" key="1">
    <citation type="submission" date="2019-10" db="EMBL/GenBank/DDBJ databases">
        <title>Isolation, Identification of Microvirga thermotolerans HR1, a novel thermophilic bacterium and Comparative Genomics of the genus Microvirga.</title>
        <authorList>
            <person name="Li J."/>
            <person name="Zhang W."/>
            <person name="Lin M."/>
            <person name="Wang J."/>
        </authorList>
    </citation>
    <scope>NUCLEOTIDE SEQUENCE [LARGE SCALE GENOMIC DNA]</scope>
    <source>
        <strain evidence="1 2">HR1</strain>
    </source>
</reference>
<dbReference type="AlphaFoldDB" id="A0A5P9JYE2"/>